<dbReference type="PROSITE" id="PS50234">
    <property type="entry name" value="VWFA"/>
    <property type="match status" value="1"/>
</dbReference>
<gene>
    <name evidence="3" type="ORF">BG844_10705</name>
</gene>
<name>A0A1K0GPG5_9ACTN</name>
<organism evidence="3 4">
    <name type="scientific">Couchioplanes caeruleus subsp. caeruleus</name>
    <dbReference type="NCBI Taxonomy" id="56427"/>
    <lineage>
        <taxon>Bacteria</taxon>
        <taxon>Bacillati</taxon>
        <taxon>Actinomycetota</taxon>
        <taxon>Actinomycetes</taxon>
        <taxon>Micromonosporales</taxon>
        <taxon>Micromonosporaceae</taxon>
        <taxon>Couchioplanes</taxon>
    </lineage>
</organism>
<dbReference type="InterPro" id="IPR036465">
    <property type="entry name" value="vWFA_dom_sf"/>
</dbReference>
<proteinExistence type="predicted"/>
<sequence length="168" mass="16840">MEQAVTRLGGRDRFGLITFAGSGDGSGAGSGSGNGSGSGTRELLPLAAPAKDPVGVVRRATAGVRPGGGTPLHAAIRRGAATLRSEPGGADPRRTLVVLTDGKDTGGRPPPTPAQTAGVRVVVIAVGDVACADAGLRRLTEDTAGRCYDAGLGSLAPVLTRMFREIWG</sequence>
<evidence type="ECO:0000313" key="3">
    <source>
        <dbReference type="EMBL" id="OJF14270.1"/>
    </source>
</evidence>
<keyword evidence="4" id="KW-1185">Reference proteome</keyword>
<dbReference type="AlphaFoldDB" id="A0A1K0GPG5"/>
<dbReference type="EMBL" id="MEIA01000105">
    <property type="protein sequence ID" value="OJF14270.1"/>
    <property type="molecule type" value="Genomic_DNA"/>
</dbReference>
<dbReference type="Proteomes" id="UP000182486">
    <property type="component" value="Unassembled WGS sequence"/>
</dbReference>
<dbReference type="Gene3D" id="3.40.50.410">
    <property type="entry name" value="von Willebrand factor, type A domain"/>
    <property type="match status" value="1"/>
</dbReference>
<dbReference type="CDD" id="cd00198">
    <property type="entry name" value="vWFA"/>
    <property type="match status" value="1"/>
</dbReference>
<comment type="caution">
    <text evidence="3">The sequence shown here is derived from an EMBL/GenBank/DDBJ whole genome shotgun (WGS) entry which is preliminary data.</text>
</comment>
<dbReference type="SUPFAM" id="SSF53300">
    <property type="entry name" value="vWA-like"/>
    <property type="match status" value="1"/>
</dbReference>
<dbReference type="InterPro" id="IPR002035">
    <property type="entry name" value="VWF_A"/>
</dbReference>
<evidence type="ECO:0000313" key="4">
    <source>
        <dbReference type="Proteomes" id="UP000182486"/>
    </source>
</evidence>
<feature type="compositionally biased region" description="Gly residues" evidence="1">
    <location>
        <begin position="22"/>
        <end position="38"/>
    </location>
</feature>
<feature type="region of interest" description="Disordered" evidence="1">
    <location>
        <begin position="21"/>
        <end position="42"/>
    </location>
</feature>
<evidence type="ECO:0000259" key="2">
    <source>
        <dbReference type="PROSITE" id="PS50234"/>
    </source>
</evidence>
<feature type="domain" description="VWFA" evidence="2">
    <location>
        <begin position="1"/>
        <end position="166"/>
    </location>
</feature>
<reference evidence="3 4" key="1">
    <citation type="submission" date="2016-09" db="EMBL/GenBank/DDBJ databases">
        <title>Couchioplanes caeruleus draft genome sequence.</title>
        <authorList>
            <person name="Sheehan J."/>
            <person name="Caffrey P."/>
        </authorList>
    </citation>
    <scope>NUCLEOTIDE SEQUENCE [LARGE SCALE GENOMIC DNA]</scope>
    <source>
        <strain evidence="3 4">DSM 43634</strain>
    </source>
</reference>
<protein>
    <recommendedName>
        <fullName evidence="2">VWFA domain-containing protein</fullName>
    </recommendedName>
</protein>
<dbReference type="Pfam" id="PF00092">
    <property type="entry name" value="VWA"/>
    <property type="match status" value="1"/>
</dbReference>
<evidence type="ECO:0000256" key="1">
    <source>
        <dbReference type="SAM" id="MobiDB-lite"/>
    </source>
</evidence>
<accession>A0A1K0GPG5</accession>